<protein>
    <submittedName>
        <fullName evidence="2">Uncharacterized protein</fullName>
    </submittedName>
</protein>
<gene>
    <name evidence="2" type="ORF">IAB93_01495</name>
</gene>
<proteinExistence type="predicted"/>
<evidence type="ECO:0000313" key="2">
    <source>
        <dbReference type="EMBL" id="MBO8464653.1"/>
    </source>
</evidence>
<sequence>MLKAFISKEWIKTRWYLLAAFITITAFAAYSVHGIFRAVSIRGAGHIWEVMVTRDAVFIDIIQYVPLIAGVLLSIFQFTPEMQRKCLKLTLHLPVPAMRSTYVMIGFGMAALSVCFTAALLTISIPATAILPKELAARMVSTALPWFLAGYCGYTLATWIILEPSWKARTAWTFISVLILRIFFLAPAPAAYGKFLPWLALSVILSASLAWLSVTRFKAGRQD</sequence>
<evidence type="ECO:0000256" key="1">
    <source>
        <dbReference type="SAM" id="Phobius"/>
    </source>
</evidence>
<reference evidence="2" key="2">
    <citation type="journal article" date="2021" name="PeerJ">
        <title>Extensive microbial diversity within the chicken gut microbiome revealed by metagenomics and culture.</title>
        <authorList>
            <person name="Gilroy R."/>
            <person name="Ravi A."/>
            <person name="Getino M."/>
            <person name="Pursley I."/>
            <person name="Horton D.L."/>
            <person name="Alikhan N.F."/>
            <person name="Baker D."/>
            <person name="Gharbi K."/>
            <person name="Hall N."/>
            <person name="Watson M."/>
            <person name="Adriaenssens E.M."/>
            <person name="Foster-Nyarko E."/>
            <person name="Jarju S."/>
            <person name="Secka A."/>
            <person name="Antonio M."/>
            <person name="Oren A."/>
            <person name="Chaudhuri R.R."/>
            <person name="La Ragione R."/>
            <person name="Hildebrand F."/>
            <person name="Pallen M.J."/>
        </authorList>
    </citation>
    <scope>NUCLEOTIDE SEQUENCE</scope>
    <source>
        <strain evidence="2">10037</strain>
    </source>
</reference>
<keyword evidence="1" id="KW-0812">Transmembrane</keyword>
<dbReference type="Proteomes" id="UP000823597">
    <property type="component" value="Unassembled WGS sequence"/>
</dbReference>
<feature type="transmembrane region" description="Helical" evidence="1">
    <location>
        <begin position="56"/>
        <end position="79"/>
    </location>
</feature>
<feature type="transmembrane region" description="Helical" evidence="1">
    <location>
        <begin position="143"/>
        <end position="162"/>
    </location>
</feature>
<feature type="transmembrane region" description="Helical" evidence="1">
    <location>
        <begin position="195"/>
        <end position="214"/>
    </location>
</feature>
<feature type="transmembrane region" description="Helical" evidence="1">
    <location>
        <begin position="100"/>
        <end position="123"/>
    </location>
</feature>
<dbReference type="EMBL" id="JADIME010000016">
    <property type="protein sequence ID" value="MBO8464653.1"/>
    <property type="molecule type" value="Genomic_DNA"/>
</dbReference>
<comment type="caution">
    <text evidence="2">The sequence shown here is derived from an EMBL/GenBank/DDBJ whole genome shotgun (WGS) entry which is preliminary data.</text>
</comment>
<organism evidence="2 3">
    <name type="scientific">Candidatus Merdivivens pullistercoris</name>
    <dbReference type="NCBI Taxonomy" id="2840873"/>
    <lineage>
        <taxon>Bacteria</taxon>
        <taxon>Pseudomonadati</taxon>
        <taxon>Bacteroidota</taxon>
        <taxon>Bacteroidia</taxon>
        <taxon>Bacteroidales</taxon>
        <taxon>Muribaculaceae</taxon>
        <taxon>Muribaculaceae incertae sedis</taxon>
        <taxon>Candidatus Merdivivens</taxon>
    </lineage>
</organism>
<accession>A0A9D9I3W1</accession>
<name>A0A9D9I3W1_9BACT</name>
<feature type="transmembrane region" description="Helical" evidence="1">
    <location>
        <begin position="171"/>
        <end position="189"/>
    </location>
</feature>
<keyword evidence="1" id="KW-0472">Membrane</keyword>
<reference evidence="2" key="1">
    <citation type="submission" date="2020-10" db="EMBL/GenBank/DDBJ databases">
        <authorList>
            <person name="Gilroy R."/>
        </authorList>
    </citation>
    <scope>NUCLEOTIDE SEQUENCE</scope>
    <source>
        <strain evidence="2">10037</strain>
    </source>
</reference>
<evidence type="ECO:0000313" key="3">
    <source>
        <dbReference type="Proteomes" id="UP000823597"/>
    </source>
</evidence>
<dbReference type="AlphaFoldDB" id="A0A9D9I3W1"/>
<keyword evidence="1" id="KW-1133">Transmembrane helix</keyword>
<feature type="transmembrane region" description="Helical" evidence="1">
    <location>
        <begin position="15"/>
        <end position="36"/>
    </location>
</feature>